<proteinExistence type="predicted"/>
<protein>
    <recommendedName>
        <fullName evidence="5">Pentatricopeptide repeat-containing protein</fullName>
    </recommendedName>
</protein>
<reference evidence="3" key="1">
    <citation type="submission" date="2022-10" db="EMBL/GenBank/DDBJ databases">
        <authorList>
            <person name="Hyden B.L."/>
            <person name="Feng K."/>
            <person name="Yates T."/>
            <person name="Jawdy S."/>
            <person name="Smart L.B."/>
            <person name="Muchero W."/>
        </authorList>
    </citation>
    <scope>NUCLEOTIDE SEQUENCE</scope>
    <source>
        <tissue evidence="3">Shoot tip</tissue>
    </source>
</reference>
<comment type="caution">
    <text evidence="3">The sequence shown here is derived from an EMBL/GenBank/DDBJ whole genome shotgun (WGS) entry which is preliminary data.</text>
</comment>
<dbReference type="Proteomes" id="UP001141253">
    <property type="component" value="Chromosome 4"/>
</dbReference>
<name>A0ABQ9C8A5_9ROSI</name>
<evidence type="ECO:0000256" key="2">
    <source>
        <dbReference type="PROSITE-ProRule" id="PRU00708"/>
    </source>
</evidence>
<dbReference type="Pfam" id="PF13041">
    <property type="entry name" value="PPR_2"/>
    <property type="match status" value="2"/>
</dbReference>
<evidence type="ECO:0000313" key="3">
    <source>
        <dbReference type="EMBL" id="KAJ6395553.1"/>
    </source>
</evidence>
<dbReference type="PANTHER" id="PTHR28052:SF1">
    <property type="entry name" value="UPF0545 PROTEIN C22ORF39"/>
    <property type="match status" value="1"/>
</dbReference>
<dbReference type="EMBL" id="JAPFFI010000004">
    <property type="protein sequence ID" value="KAJ6395553.1"/>
    <property type="molecule type" value="Genomic_DNA"/>
</dbReference>
<feature type="repeat" description="PPR" evidence="2">
    <location>
        <begin position="24"/>
        <end position="58"/>
    </location>
</feature>
<gene>
    <name evidence="3" type="ORF">OIU77_020742</name>
</gene>
<dbReference type="Pfam" id="PF11326">
    <property type="entry name" value="PANTS-like"/>
    <property type="match status" value="1"/>
</dbReference>
<accession>A0ABQ9C8A5</accession>
<dbReference type="PROSITE" id="PS51375">
    <property type="entry name" value="PPR"/>
    <property type="match status" value="3"/>
</dbReference>
<dbReference type="InterPro" id="IPR021475">
    <property type="entry name" value="Pants/Emi1-like"/>
</dbReference>
<feature type="repeat" description="PPR" evidence="2">
    <location>
        <begin position="94"/>
        <end position="128"/>
    </location>
</feature>
<evidence type="ECO:0000313" key="4">
    <source>
        <dbReference type="Proteomes" id="UP001141253"/>
    </source>
</evidence>
<dbReference type="NCBIfam" id="TIGR00756">
    <property type="entry name" value="PPR"/>
    <property type="match status" value="3"/>
</dbReference>
<reference evidence="3" key="2">
    <citation type="journal article" date="2023" name="Int. J. Mol. Sci.">
        <title>De Novo Assembly and Annotation of 11 Diverse Shrub Willow (Salix) Genomes Reveals Novel Gene Organization in Sex-Linked Regions.</title>
        <authorList>
            <person name="Hyden B."/>
            <person name="Feng K."/>
            <person name="Yates T.B."/>
            <person name="Jawdy S."/>
            <person name="Cereghino C."/>
            <person name="Smart L.B."/>
            <person name="Muchero W."/>
        </authorList>
    </citation>
    <scope>NUCLEOTIDE SEQUENCE</scope>
    <source>
        <tissue evidence="3">Shoot tip</tissue>
    </source>
</reference>
<dbReference type="InterPro" id="IPR002885">
    <property type="entry name" value="PPR_rpt"/>
</dbReference>
<keyword evidence="4" id="KW-1185">Reference proteome</keyword>
<sequence>MESITEEGFRLKMVMEEFRVFPDVLTYYSALIDGLCKECRLDDANLFFSEMCDRGLVPNGVTFITLINGQCKSGRVDLALEIYQQMVTKALKADLVLYNTLVNGFCKGGYFRESRKLVGEMTKRGLRPDKFMYTPLLDGLVSSPSPLEIQEGKLRTLGGGSIYLEMATDPEQETASSLSSTATRRVSCTTCFDALWFCYSPVHQVQQYYRLGLFDNCSQKWSDLVDCLTLKTKRSSQVQEILEAREKAKPHLWKLRTPEEASVHWRKLFGHLDDEVE</sequence>
<dbReference type="InterPro" id="IPR011990">
    <property type="entry name" value="TPR-like_helical_dom_sf"/>
</dbReference>
<keyword evidence="1" id="KW-0677">Repeat</keyword>
<evidence type="ECO:0008006" key="5">
    <source>
        <dbReference type="Google" id="ProtNLM"/>
    </source>
</evidence>
<evidence type="ECO:0000256" key="1">
    <source>
        <dbReference type="ARBA" id="ARBA00022737"/>
    </source>
</evidence>
<dbReference type="Gene3D" id="1.25.40.10">
    <property type="entry name" value="Tetratricopeptide repeat domain"/>
    <property type="match status" value="2"/>
</dbReference>
<organism evidence="3 4">
    <name type="scientific">Salix suchowensis</name>
    <dbReference type="NCBI Taxonomy" id="1278906"/>
    <lineage>
        <taxon>Eukaryota</taxon>
        <taxon>Viridiplantae</taxon>
        <taxon>Streptophyta</taxon>
        <taxon>Embryophyta</taxon>
        <taxon>Tracheophyta</taxon>
        <taxon>Spermatophyta</taxon>
        <taxon>Magnoliopsida</taxon>
        <taxon>eudicotyledons</taxon>
        <taxon>Gunneridae</taxon>
        <taxon>Pentapetalae</taxon>
        <taxon>rosids</taxon>
        <taxon>fabids</taxon>
        <taxon>Malpighiales</taxon>
        <taxon>Salicaceae</taxon>
        <taxon>Saliceae</taxon>
        <taxon>Salix</taxon>
    </lineage>
</organism>
<feature type="repeat" description="PPR" evidence="2">
    <location>
        <begin position="59"/>
        <end position="93"/>
    </location>
</feature>
<dbReference type="PANTHER" id="PTHR28052">
    <property type="entry name" value="UPF0545 PROTEIN C22ORF39"/>
    <property type="match status" value="1"/>
</dbReference>